<dbReference type="InterPro" id="IPR046480">
    <property type="entry name" value="DUF6573"/>
</dbReference>
<organism evidence="1">
    <name type="scientific">marine sediment metagenome</name>
    <dbReference type="NCBI Taxonomy" id="412755"/>
    <lineage>
        <taxon>unclassified sequences</taxon>
        <taxon>metagenomes</taxon>
        <taxon>ecological metagenomes</taxon>
    </lineage>
</organism>
<protein>
    <submittedName>
        <fullName evidence="1">Uncharacterized protein</fullName>
    </submittedName>
</protein>
<sequence>MEDVFGPVISCYSRAEAIADGVLVDLMQGGTKRWMAALCREHYKHPIACTAAVWALIEEAIENKKHCNDLLGVLHDILWMNRK</sequence>
<dbReference type="Pfam" id="PF20213">
    <property type="entry name" value="DUF6573"/>
    <property type="match status" value="1"/>
</dbReference>
<evidence type="ECO:0000313" key="1">
    <source>
        <dbReference type="EMBL" id="KKL70523.1"/>
    </source>
</evidence>
<feature type="non-terminal residue" evidence="1">
    <location>
        <position position="83"/>
    </location>
</feature>
<dbReference type="AlphaFoldDB" id="A0A0F9E913"/>
<dbReference type="EMBL" id="LAZR01025871">
    <property type="protein sequence ID" value="KKL70523.1"/>
    <property type="molecule type" value="Genomic_DNA"/>
</dbReference>
<accession>A0A0F9E913</accession>
<comment type="caution">
    <text evidence="1">The sequence shown here is derived from an EMBL/GenBank/DDBJ whole genome shotgun (WGS) entry which is preliminary data.</text>
</comment>
<reference evidence="1" key="1">
    <citation type="journal article" date="2015" name="Nature">
        <title>Complex archaea that bridge the gap between prokaryotes and eukaryotes.</title>
        <authorList>
            <person name="Spang A."/>
            <person name="Saw J.H."/>
            <person name="Jorgensen S.L."/>
            <person name="Zaremba-Niedzwiedzka K."/>
            <person name="Martijn J."/>
            <person name="Lind A.E."/>
            <person name="van Eijk R."/>
            <person name="Schleper C."/>
            <person name="Guy L."/>
            <person name="Ettema T.J."/>
        </authorList>
    </citation>
    <scope>NUCLEOTIDE SEQUENCE</scope>
</reference>
<name>A0A0F9E913_9ZZZZ</name>
<proteinExistence type="predicted"/>
<gene>
    <name evidence="1" type="ORF">LCGC14_2104100</name>
</gene>